<keyword evidence="2" id="KW-1185">Reference proteome</keyword>
<organism evidence="1 2">
    <name type="scientific">Elysia marginata</name>
    <dbReference type="NCBI Taxonomy" id="1093978"/>
    <lineage>
        <taxon>Eukaryota</taxon>
        <taxon>Metazoa</taxon>
        <taxon>Spiralia</taxon>
        <taxon>Lophotrochozoa</taxon>
        <taxon>Mollusca</taxon>
        <taxon>Gastropoda</taxon>
        <taxon>Heterobranchia</taxon>
        <taxon>Euthyneura</taxon>
        <taxon>Panpulmonata</taxon>
        <taxon>Sacoglossa</taxon>
        <taxon>Placobranchoidea</taxon>
        <taxon>Plakobranchidae</taxon>
        <taxon>Elysia</taxon>
    </lineage>
</organism>
<accession>A0AAV4JW88</accession>
<comment type="caution">
    <text evidence="1">The sequence shown here is derived from an EMBL/GenBank/DDBJ whole genome shotgun (WGS) entry which is preliminary data.</text>
</comment>
<dbReference type="EMBL" id="BMAT01010441">
    <property type="protein sequence ID" value="GFS26959.1"/>
    <property type="molecule type" value="Genomic_DNA"/>
</dbReference>
<dbReference type="Proteomes" id="UP000762676">
    <property type="component" value="Unassembled WGS sequence"/>
</dbReference>
<evidence type="ECO:0000313" key="1">
    <source>
        <dbReference type="EMBL" id="GFS26959.1"/>
    </source>
</evidence>
<reference evidence="1 2" key="1">
    <citation type="journal article" date="2021" name="Elife">
        <title>Chloroplast acquisition without the gene transfer in kleptoplastic sea slugs, Plakobranchus ocellatus.</title>
        <authorList>
            <person name="Maeda T."/>
            <person name="Takahashi S."/>
            <person name="Yoshida T."/>
            <person name="Shimamura S."/>
            <person name="Takaki Y."/>
            <person name="Nagai Y."/>
            <person name="Toyoda A."/>
            <person name="Suzuki Y."/>
            <person name="Arimoto A."/>
            <person name="Ishii H."/>
            <person name="Satoh N."/>
            <person name="Nishiyama T."/>
            <person name="Hasebe M."/>
            <person name="Maruyama T."/>
            <person name="Minagawa J."/>
            <person name="Obokata J."/>
            <person name="Shigenobu S."/>
        </authorList>
    </citation>
    <scope>NUCLEOTIDE SEQUENCE [LARGE SCALE GENOMIC DNA]</scope>
</reference>
<protein>
    <submittedName>
        <fullName evidence="1">Uncharacterized protein</fullName>
    </submittedName>
</protein>
<proteinExistence type="predicted"/>
<name>A0AAV4JW88_9GAST</name>
<sequence length="121" mass="14113">MMFQHQIRFRVRTSQIKNDNETLNYIDSFKYLGSILLPAPSTRKHPHDKQRRVPPVVVCTNEFRALNYLSTDTSCEVYKAVALSALHKCLRDLDPLPKAFQLFRPISPARSVTHYEHNLFI</sequence>
<evidence type="ECO:0000313" key="2">
    <source>
        <dbReference type="Proteomes" id="UP000762676"/>
    </source>
</evidence>
<dbReference type="AlphaFoldDB" id="A0AAV4JW88"/>
<gene>
    <name evidence="1" type="ORF">ElyMa_005232000</name>
</gene>